<dbReference type="RefSeq" id="WP_210027177.1">
    <property type="nucleotide sequence ID" value="NZ_JAGINU010000001.1"/>
</dbReference>
<organism evidence="3 4">
    <name type="scientific">Pseudonocardia parietis</name>
    <dbReference type="NCBI Taxonomy" id="570936"/>
    <lineage>
        <taxon>Bacteria</taxon>
        <taxon>Bacillati</taxon>
        <taxon>Actinomycetota</taxon>
        <taxon>Actinomycetes</taxon>
        <taxon>Pseudonocardiales</taxon>
        <taxon>Pseudonocardiaceae</taxon>
        <taxon>Pseudonocardia</taxon>
    </lineage>
</organism>
<feature type="domain" description="ArsA/GET3 Anion-transporting ATPase-like" evidence="2">
    <location>
        <begin position="10"/>
        <end position="326"/>
    </location>
</feature>
<dbReference type="InterPro" id="IPR027417">
    <property type="entry name" value="P-loop_NTPase"/>
</dbReference>
<dbReference type="Proteomes" id="UP001519295">
    <property type="component" value="Unassembled WGS sequence"/>
</dbReference>
<evidence type="ECO:0000313" key="4">
    <source>
        <dbReference type="Proteomes" id="UP001519295"/>
    </source>
</evidence>
<accession>A0ABS4VT40</accession>
<proteinExistence type="inferred from homology"/>
<protein>
    <submittedName>
        <fullName evidence="3">Arsenite-transporting ATPase</fullName>
    </submittedName>
</protein>
<evidence type="ECO:0000313" key="3">
    <source>
        <dbReference type="EMBL" id="MBP2367075.1"/>
    </source>
</evidence>
<dbReference type="Gene3D" id="3.40.50.300">
    <property type="entry name" value="P-loop containing nucleotide triphosphate hydrolases"/>
    <property type="match status" value="1"/>
</dbReference>
<dbReference type="CDD" id="cd02035">
    <property type="entry name" value="ArsA"/>
    <property type="match status" value="1"/>
</dbReference>
<keyword evidence="4" id="KW-1185">Reference proteome</keyword>
<evidence type="ECO:0000259" key="2">
    <source>
        <dbReference type="Pfam" id="PF02374"/>
    </source>
</evidence>
<dbReference type="Pfam" id="PF02374">
    <property type="entry name" value="ArsA_ATPase"/>
    <property type="match status" value="1"/>
</dbReference>
<gene>
    <name evidence="3" type="ORF">JOF36_002771</name>
</gene>
<dbReference type="NCBIfam" id="TIGR00345">
    <property type="entry name" value="GET3_arsA_TRC40"/>
    <property type="match status" value="1"/>
</dbReference>
<sequence length="327" mass="35933">MLLDLAGRRRVLFFGGKGGVGKTSVASAVGLAAARSGRKVLLVSTDPAHNLGHLWQQTIGPEVVALADDLDGVEIDPDATTDEHLSAVRETLYSVMPEHLRGEVDRYLKLSRQSPGTHEAATLERIAGVLQMGLLTYDLIVFDTAPSGHTSRLMALPEIMASWMEGLLRNRQKSEKFGAAVRGLTRDTNRSRLVDDTPHDPLVERDLRIRRTLIGRREKFERLRDTLGDGELTSFVIVLAAERLPVLESLELHEHLRAAGVHVGELVVNRRSPSDAGEFLAQRRELEDQFLEMLTGKLPGIPVTELPLLPGELVGAEAVGRFADMLD</sequence>
<dbReference type="InterPro" id="IPR016300">
    <property type="entry name" value="ATPase_ArsA/GET3"/>
</dbReference>
<comment type="caution">
    <text evidence="3">The sequence shown here is derived from an EMBL/GenBank/DDBJ whole genome shotgun (WGS) entry which is preliminary data.</text>
</comment>
<dbReference type="InterPro" id="IPR025723">
    <property type="entry name" value="ArsA/GET3_ATPase-like"/>
</dbReference>
<dbReference type="PANTHER" id="PTHR10803">
    <property type="entry name" value="ARSENICAL PUMP-DRIVING ATPASE ARSENITE-TRANSLOCATING ATPASE"/>
    <property type="match status" value="1"/>
</dbReference>
<comment type="similarity">
    <text evidence="1">Belongs to the arsA ATPase family.</text>
</comment>
<dbReference type="PANTHER" id="PTHR10803:SF3">
    <property type="entry name" value="ATPASE GET3"/>
    <property type="match status" value="1"/>
</dbReference>
<evidence type="ECO:0000256" key="1">
    <source>
        <dbReference type="ARBA" id="ARBA00011040"/>
    </source>
</evidence>
<dbReference type="EMBL" id="JAGINU010000001">
    <property type="protein sequence ID" value="MBP2367075.1"/>
    <property type="molecule type" value="Genomic_DNA"/>
</dbReference>
<name>A0ABS4VT40_9PSEU</name>
<reference evidence="3 4" key="1">
    <citation type="submission" date="2021-03" db="EMBL/GenBank/DDBJ databases">
        <title>Sequencing the genomes of 1000 actinobacteria strains.</title>
        <authorList>
            <person name="Klenk H.-P."/>
        </authorList>
    </citation>
    <scope>NUCLEOTIDE SEQUENCE [LARGE SCALE GENOMIC DNA]</scope>
    <source>
        <strain evidence="3 4">DSM 45256</strain>
    </source>
</reference>
<dbReference type="SUPFAM" id="SSF52540">
    <property type="entry name" value="P-loop containing nucleoside triphosphate hydrolases"/>
    <property type="match status" value="1"/>
</dbReference>